<comment type="caution">
    <text evidence="3">The sequence shown here is derived from an EMBL/GenBank/DDBJ whole genome shotgun (WGS) entry which is preliminary data.</text>
</comment>
<dbReference type="InterPro" id="IPR043128">
    <property type="entry name" value="Rev_trsase/Diguanyl_cyclase"/>
</dbReference>
<feature type="domain" description="Reverse transcriptase" evidence="2">
    <location>
        <begin position="1"/>
        <end position="82"/>
    </location>
</feature>
<organism evidence="3">
    <name type="scientific">Sesamum angustifolium</name>
    <dbReference type="NCBI Taxonomy" id="2727405"/>
    <lineage>
        <taxon>Eukaryota</taxon>
        <taxon>Viridiplantae</taxon>
        <taxon>Streptophyta</taxon>
        <taxon>Embryophyta</taxon>
        <taxon>Tracheophyta</taxon>
        <taxon>Spermatophyta</taxon>
        <taxon>Magnoliopsida</taxon>
        <taxon>eudicotyledons</taxon>
        <taxon>Gunneridae</taxon>
        <taxon>Pentapetalae</taxon>
        <taxon>asterids</taxon>
        <taxon>lamiids</taxon>
        <taxon>Lamiales</taxon>
        <taxon>Pedaliaceae</taxon>
        <taxon>Sesamum</taxon>
    </lineage>
</organism>
<dbReference type="Pfam" id="PF17919">
    <property type="entry name" value="RT_RNaseH_2"/>
    <property type="match status" value="1"/>
</dbReference>
<dbReference type="InterPro" id="IPR000477">
    <property type="entry name" value="RT_dom"/>
</dbReference>
<reference evidence="3" key="1">
    <citation type="submission" date="2020-06" db="EMBL/GenBank/DDBJ databases">
        <authorList>
            <person name="Li T."/>
            <person name="Hu X."/>
            <person name="Zhang T."/>
            <person name="Song X."/>
            <person name="Zhang H."/>
            <person name="Dai N."/>
            <person name="Sheng W."/>
            <person name="Hou X."/>
            <person name="Wei L."/>
        </authorList>
    </citation>
    <scope>NUCLEOTIDE SEQUENCE</scope>
    <source>
        <strain evidence="3">G01</strain>
        <tissue evidence="3">Leaf</tissue>
    </source>
</reference>
<dbReference type="InterPro" id="IPR043502">
    <property type="entry name" value="DNA/RNA_pol_sf"/>
</dbReference>
<accession>A0AAW2QS70</accession>
<protein>
    <submittedName>
        <fullName evidence="3">Retrovirus-related Pol polyprotein from transposon opus</fullName>
    </submittedName>
</protein>
<reference evidence="3" key="2">
    <citation type="journal article" date="2024" name="Plant">
        <title>Genomic evolution and insights into agronomic trait innovations of Sesamum species.</title>
        <authorList>
            <person name="Miao H."/>
            <person name="Wang L."/>
            <person name="Qu L."/>
            <person name="Liu H."/>
            <person name="Sun Y."/>
            <person name="Le M."/>
            <person name="Wang Q."/>
            <person name="Wei S."/>
            <person name="Zheng Y."/>
            <person name="Lin W."/>
            <person name="Duan Y."/>
            <person name="Cao H."/>
            <person name="Xiong S."/>
            <person name="Wang X."/>
            <person name="Wei L."/>
            <person name="Li C."/>
            <person name="Ma Q."/>
            <person name="Ju M."/>
            <person name="Zhao R."/>
            <person name="Li G."/>
            <person name="Mu C."/>
            <person name="Tian Q."/>
            <person name="Mei H."/>
            <person name="Zhang T."/>
            <person name="Gao T."/>
            <person name="Zhang H."/>
        </authorList>
    </citation>
    <scope>NUCLEOTIDE SEQUENCE</scope>
    <source>
        <strain evidence="3">G01</strain>
    </source>
</reference>
<dbReference type="InterPro" id="IPR050951">
    <property type="entry name" value="Retrovirus_Pol_polyprotein"/>
</dbReference>
<name>A0AAW2QS70_9LAMI</name>
<dbReference type="AlphaFoldDB" id="A0AAW2QS70"/>
<gene>
    <name evidence="3" type="ORF">Sangu_0384700</name>
</gene>
<evidence type="ECO:0000259" key="2">
    <source>
        <dbReference type="PROSITE" id="PS50878"/>
    </source>
</evidence>
<dbReference type="EMBL" id="JACGWK010000002">
    <property type="protein sequence ID" value="KAL0370666.1"/>
    <property type="molecule type" value="Genomic_DNA"/>
</dbReference>
<evidence type="ECO:0000313" key="3">
    <source>
        <dbReference type="EMBL" id="KAL0370666.1"/>
    </source>
</evidence>
<dbReference type="CDD" id="cd01647">
    <property type="entry name" value="RT_LTR"/>
    <property type="match status" value="1"/>
</dbReference>
<dbReference type="InterPro" id="IPR041577">
    <property type="entry name" value="RT_RNaseH_2"/>
</dbReference>
<dbReference type="SUPFAM" id="SSF56672">
    <property type="entry name" value="DNA/RNA polymerases"/>
    <property type="match status" value="1"/>
</dbReference>
<keyword evidence="1" id="KW-0511">Multifunctional enzyme</keyword>
<sequence length="236" mass="26803">MSFGLKNARATYQRLVNKMFKDLIGKTMEVYVDDMLVKNKEEVEHLKHLHAAFEVMRKYGMKLNPTKCTFGVKGGKFLGYMVSKKGIEANLEKIKAIMQIGSPKTIKDVQKLTGEVASLARFISMSVDKNLQFFRTLRKVKDSQWTGECELALRDLKQYFTTPPLLANPELGEALYLYLAVSEEVVSAALVREEAGCPSRIYYVSKMLQGADRKCIQIEKLALALVTTARKLRPYF</sequence>
<dbReference type="GO" id="GO:0003824">
    <property type="term" value="F:catalytic activity"/>
    <property type="evidence" value="ECO:0007669"/>
    <property type="project" value="UniProtKB-KW"/>
</dbReference>
<dbReference type="PROSITE" id="PS50878">
    <property type="entry name" value="RT_POL"/>
    <property type="match status" value="1"/>
</dbReference>
<dbReference type="Gene3D" id="3.30.70.270">
    <property type="match status" value="2"/>
</dbReference>
<proteinExistence type="predicted"/>
<dbReference type="PANTHER" id="PTHR37984:SF5">
    <property type="entry name" value="PROTEIN NYNRIN-LIKE"/>
    <property type="match status" value="1"/>
</dbReference>
<dbReference type="PANTHER" id="PTHR37984">
    <property type="entry name" value="PROTEIN CBG26694"/>
    <property type="match status" value="1"/>
</dbReference>
<evidence type="ECO:0000256" key="1">
    <source>
        <dbReference type="ARBA" id="ARBA00023268"/>
    </source>
</evidence>
<dbReference type="Pfam" id="PF00078">
    <property type="entry name" value="RVT_1"/>
    <property type="match status" value="1"/>
</dbReference>